<gene>
    <name evidence="1" type="ORF">P691DRAFT_159948</name>
</gene>
<keyword evidence="2" id="KW-1185">Reference proteome</keyword>
<protein>
    <submittedName>
        <fullName evidence="1">Uncharacterized protein</fullName>
    </submittedName>
</protein>
<sequence>MALSRQLFIDDRDPSITYDPGSQGASPWAQQGTEGEFMGTTTYITSEGASAEIRFSGALITVYGTITSTSLRTQPDDPMTEYFLDSDTPSSYQARSTNNVQKQVQFYRSPSLSPGPHTL</sequence>
<dbReference type="AlphaFoldDB" id="A0A9P5XC03"/>
<comment type="caution">
    <text evidence="1">The sequence shown here is derived from an EMBL/GenBank/DDBJ whole genome shotgun (WGS) entry which is preliminary data.</text>
</comment>
<reference evidence="1" key="1">
    <citation type="submission" date="2020-11" db="EMBL/GenBank/DDBJ databases">
        <authorList>
            <consortium name="DOE Joint Genome Institute"/>
            <person name="Ahrendt S."/>
            <person name="Riley R."/>
            <person name="Andreopoulos W."/>
            <person name="Labutti K."/>
            <person name="Pangilinan J."/>
            <person name="Ruiz-Duenas F.J."/>
            <person name="Barrasa J.M."/>
            <person name="Sanchez-Garcia M."/>
            <person name="Camarero S."/>
            <person name="Miyauchi S."/>
            <person name="Serrano A."/>
            <person name="Linde D."/>
            <person name="Babiker R."/>
            <person name="Drula E."/>
            <person name="Ayuso-Fernandez I."/>
            <person name="Pacheco R."/>
            <person name="Padilla G."/>
            <person name="Ferreira P."/>
            <person name="Barriuso J."/>
            <person name="Kellner H."/>
            <person name="Castanera R."/>
            <person name="Alfaro M."/>
            <person name="Ramirez L."/>
            <person name="Pisabarro A.G."/>
            <person name="Kuo A."/>
            <person name="Tritt A."/>
            <person name="Lipzen A."/>
            <person name="He G."/>
            <person name="Yan M."/>
            <person name="Ng V."/>
            <person name="Cullen D."/>
            <person name="Martin F."/>
            <person name="Rosso M.-N."/>
            <person name="Henrissat B."/>
            <person name="Hibbett D."/>
            <person name="Martinez A.T."/>
            <person name="Grigoriev I.V."/>
        </authorList>
    </citation>
    <scope>NUCLEOTIDE SEQUENCE</scope>
    <source>
        <strain evidence="1">MF-IS2</strain>
    </source>
</reference>
<evidence type="ECO:0000313" key="1">
    <source>
        <dbReference type="EMBL" id="KAF9446810.1"/>
    </source>
</evidence>
<dbReference type="Proteomes" id="UP000807342">
    <property type="component" value="Unassembled WGS sequence"/>
</dbReference>
<accession>A0A9P5XC03</accession>
<dbReference type="Gene3D" id="2.60.120.260">
    <property type="entry name" value="Galactose-binding domain-like"/>
    <property type="match status" value="1"/>
</dbReference>
<dbReference type="OrthoDB" id="3265734at2759"/>
<proteinExistence type="predicted"/>
<name>A0A9P5XC03_9AGAR</name>
<dbReference type="EMBL" id="MU151228">
    <property type="protein sequence ID" value="KAF9446810.1"/>
    <property type="molecule type" value="Genomic_DNA"/>
</dbReference>
<organism evidence="1 2">
    <name type="scientific">Macrolepiota fuliginosa MF-IS2</name>
    <dbReference type="NCBI Taxonomy" id="1400762"/>
    <lineage>
        <taxon>Eukaryota</taxon>
        <taxon>Fungi</taxon>
        <taxon>Dikarya</taxon>
        <taxon>Basidiomycota</taxon>
        <taxon>Agaricomycotina</taxon>
        <taxon>Agaricomycetes</taxon>
        <taxon>Agaricomycetidae</taxon>
        <taxon>Agaricales</taxon>
        <taxon>Agaricineae</taxon>
        <taxon>Agaricaceae</taxon>
        <taxon>Macrolepiota</taxon>
    </lineage>
</organism>
<evidence type="ECO:0000313" key="2">
    <source>
        <dbReference type="Proteomes" id="UP000807342"/>
    </source>
</evidence>